<proteinExistence type="predicted"/>
<name>A0A9D4A6L8_9ROSI</name>
<organism evidence="1 2">
    <name type="scientific">Gossypium stocksii</name>
    <dbReference type="NCBI Taxonomy" id="47602"/>
    <lineage>
        <taxon>Eukaryota</taxon>
        <taxon>Viridiplantae</taxon>
        <taxon>Streptophyta</taxon>
        <taxon>Embryophyta</taxon>
        <taxon>Tracheophyta</taxon>
        <taxon>Spermatophyta</taxon>
        <taxon>Magnoliopsida</taxon>
        <taxon>eudicotyledons</taxon>
        <taxon>Gunneridae</taxon>
        <taxon>Pentapetalae</taxon>
        <taxon>rosids</taxon>
        <taxon>malvids</taxon>
        <taxon>Malvales</taxon>
        <taxon>Malvaceae</taxon>
        <taxon>Malvoideae</taxon>
        <taxon>Gossypium</taxon>
    </lineage>
</organism>
<sequence>MCKGDASNKVMAKMPAGYERVAATLKFKRHKVSAVRDFSLGCGRVTASNLGLCRQITIDQSSQGKW</sequence>
<accession>A0A9D4A6L8</accession>
<evidence type="ECO:0000313" key="2">
    <source>
        <dbReference type="Proteomes" id="UP000828251"/>
    </source>
</evidence>
<dbReference type="Proteomes" id="UP000828251">
    <property type="component" value="Unassembled WGS sequence"/>
</dbReference>
<keyword evidence="2" id="KW-1185">Reference proteome</keyword>
<reference evidence="1 2" key="1">
    <citation type="journal article" date="2021" name="Plant Biotechnol. J.">
        <title>Multi-omics assisted identification of the key and species-specific regulatory components of drought-tolerant mechanisms in Gossypium stocksii.</title>
        <authorList>
            <person name="Yu D."/>
            <person name="Ke L."/>
            <person name="Zhang D."/>
            <person name="Wu Y."/>
            <person name="Sun Y."/>
            <person name="Mei J."/>
            <person name="Sun J."/>
            <person name="Sun Y."/>
        </authorList>
    </citation>
    <scope>NUCLEOTIDE SEQUENCE [LARGE SCALE GENOMIC DNA]</scope>
    <source>
        <strain evidence="2">cv. E1</strain>
        <tissue evidence="1">Leaf</tissue>
    </source>
</reference>
<dbReference type="AlphaFoldDB" id="A0A9D4A6L8"/>
<protein>
    <submittedName>
        <fullName evidence="1">Uncharacterized protein</fullName>
    </submittedName>
</protein>
<dbReference type="EMBL" id="JAIQCV010000006">
    <property type="protein sequence ID" value="KAH1091659.1"/>
    <property type="molecule type" value="Genomic_DNA"/>
</dbReference>
<comment type="caution">
    <text evidence="1">The sequence shown here is derived from an EMBL/GenBank/DDBJ whole genome shotgun (WGS) entry which is preliminary data.</text>
</comment>
<gene>
    <name evidence="1" type="ORF">J1N35_018916</name>
</gene>
<evidence type="ECO:0000313" key="1">
    <source>
        <dbReference type="EMBL" id="KAH1091659.1"/>
    </source>
</evidence>